<proteinExistence type="predicted"/>
<evidence type="ECO:0000256" key="1">
    <source>
        <dbReference type="SAM" id="MobiDB-lite"/>
    </source>
</evidence>
<organism evidence="2 3">
    <name type="scientific">Trifolium medium</name>
    <dbReference type="NCBI Taxonomy" id="97028"/>
    <lineage>
        <taxon>Eukaryota</taxon>
        <taxon>Viridiplantae</taxon>
        <taxon>Streptophyta</taxon>
        <taxon>Embryophyta</taxon>
        <taxon>Tracheophyta</taxon>
        <taxon>Spermatophyta</taxon>
        <taxon>Magnoliopsida</taxon>
        <taxon>eudicotyledons</taxon>
        <taxon>Gunneridae</taxon>
        <taxon>Pentapetalae</taxon>
        <taxon>rosids</taxon>
        <taxon>fabids</taxon>
        <taxon>Fabales</taxon>
        <taxon>Fabaceae</taxon>
        <taxon>Papilionoideae</taxon>
        <taxon>50 kb inversion clade</taxon>
        <taxon>NPAAA clade</taxon>
        <taxon>Hologalegina</taxon>
        <taxon>IRL clade</taxon>
        <taxon>Trifolieae</taxon>
        <taxon>Trifolium</taxon>
    </lineage>
</organism>
<accession>A0A392SXQ6</accession>
<feature type="region of interest" description="Disordered" evidence="1">
    <location>
        <begin position="62"/>
        <end position="82"/>
    </location>
</feature>
<dbReference type="EMBL" id="LXQA010460273">
    <property type="protein sequence ID" value="MCI53242.1"/>
    <property type="molecule type" value="Genomic_DNA"/>
</dbReference>
<sequence length="82" mass="9204">MMNQMEAMLKLITTVQPQLAQANQVQEPMCDFCTQAHPNVGGFPEGSEEARYLANFRKSYPNNQNYGWGNNQAQTSNNDPPP</sequence>
<dbReference type="Proteomes" id="UP000265520">
    <property type="component" value="Unassembled WGS sequence"/>
</dbReference>
<evidence type="ECO:0000313" key="3">
    <source>
        <dbReference type="Proteomes" id="UP000265520"/>
    </source>
</evidence>
<evidence type="ECO:0000313" key="2">
    <source>
        <dbReference type="EMBL" id="MCI53242.1"/>
    </source>
</evidence>
<dbReference type="AlphaFoldDB" id="A0A392SXQ6"/>
<protein>
    <submittedName>
        <fullName evidence="2">Uncharacterized protein</fullName>
    </submittedName>
</protein>
<name>A0A392SXQ6_9FABA</name>
<keyword evidence="3" id="KW-1185">Reference proteome</keyword>
<reference evidence="2 3" key="1">
    <citation type="journal article" date="2018" name="Front. Plant Sci.">
        <title>Red Clover (Trifolium pratense) and Zigzag Clover (T. medium) - A Picture of Genomic Similarities and Differences.</title>
        <authorList>
            <person name="Dluhosova J."/>
            <person name="Istvanek J."/>
            <person name="Nedelnik J."/>
            <person name="Repkova J."/>
        </authorList>
    </citation>
    <scope>NUCLEOTIDE SEQUENCE [LARGE SCALE GENOMIC DNA]</scope>
    <source>
        <strain evidence="3">cv. 10/8</strain>
        <tissue evidence="2">Leaf</tissue>
    </source>
</reference>
<comment type="caution">
    <text evidence="2">The sequence shown here is derived from an EMBL/GenBank/DDBJ whole genome shotgun (WGS) entry which is preliminary data.</text>
</comment>
<feature type="non-terminal residue" evidence="2">
    <location>
        <position position="82"/>
    </location>
</feature>